<dbReference type="EMBL" id="CP025197">
    <property type="protein sequence ID" value="AUG57613.1"/>
    <property type="molecule type" value="Genomic_DNA"/>
</dbReference>
<dbReference type="InterPro" id="IPR002676">
    <property type="entry name" value="RimM_N"/>
</dbReference>
<dbReference type="PANTHER" id="PTHR33692">
    <property type="entry name" value="RIBOSOME MATURATION FACTOR RIMM"/>
    <property type="match status" value="1"/>
</dbReference>
<reference evidence="9 11" key="2">
    <citation type="journal article" date="2018" name="Syst. Appl. Microbiol.">
        <title>Characterization and high-quality draft genome sequence of Herbivorax saccincola A7, an anaerobic, alkaliphilic, thermophilic, cellulolytic, and xylanolytic bacterium.</title>
        <authorList>
            <person name="Aikawa S."/>
            <person name="Baramee S."/>
            <person name="Sermsathanaswadi J."/>
            <person name="Thianheng P."/>
            <person name="Tachaapaikoon C."/>
            <person name="Shikata A."/>
            <person name="Waeonukul R."/>
            <person name="Pason P."/>
            <person name="Ratanakhanokchai K."/>
            <person name="Kosugi A."/>
        </authorList>
    </citation>
    <scope>NUCLEOTIDE SEQUENCE [LARGE SCALE GENOMIC DNA]</scope>
    <source>
        <strain evidence="9 11">A7</strain>
    </source>
</reference>
<name>A0A2K9EI45_9FIRM</name>
<protein>
    <recommendedName>
        <fullName evidence="5">Ribosome maturation factor RimM</fullName>
    </recommendedName>
</protein>
<dbReference type="Pfam" id="PF01782">
    <property type="entry name" value="RimM"/>
    <property type="match status" value="1"/>
</dbReference>
<evidence type="ECO:0000259" key="7">
    <source>
        <dbReference type="Pfam" id="PF24986"/>
    </source>
</evidence>
<dbReference type="EMBL" id="NEMB01000003">
    <property type="protein sequence ID" value="PQQ67514.1"/>
    <property type="molecule type" value="Genomic_DNA"/>
</dbReference>
<comment type="similarity">
    <text evidence="5">Belongs to the RimM family.</text>
</comment>
<reference evidence="8 10" key="1">
    <citation type="submission" date="2017-12" db="EMBL/GenBank/DDBJ databases">
        <title>Complete genome sequence of Herbivorax saccincola GGR1, a novel Cellulosome-producing hydrolytic bacterium in a thermophilic biogas plant, established by Illumina and Nanopore MinION sequencing.</title>
        <authorList>
            <person name="Pechtl A."/>
            <person name="Ruckert C."/>
            <person name="Koeck D.E."/>
            <person name="Maus I."/>
            <person name="Winkler A."/>
            <person name="Kalinowski J."/>
            <person name="Puhler A."/>
            <person name="Schwarz W.W."/>
            <person name="Zverlov V.V."/>
            <person name="Schluter A."/>
            <person name="Liebl W."/>
        </authorList>
    </citation>
    <scope>NUCLEOTIDE SEQUENCE [LARGE SCALE GENOMIC DNA]</scope>
    <source>
        <strain evidence="8">GGR1</strain>
        <strain evidence="10">SR1</strain>
    </source>
</reference>
<dbReference type="Gene3D" id="2.40.30.60">
    <property type="entry name" value="RimM"/>
    <property type="match status" value="1"/>
</dbReference>
<comment type="subcellular location">
    <subcellularLocation>
        <location evidence="5">Cytoplasm</location>
    </subcellularLocation>
</comment>
<dbReference type="InterPro" id="IPR036976">
    <property type="entry name" value="RimM_N_sf"/>
</dbReference>
<comment type="subunit">
    <text evidence="5">Binds ribosomal protein uS19.</text>
</comment>
<organism evidence="8 10">
    <name type="scientific">Acetivibrio saccincola</name>
    <dbReference type="NCBI Taxonomy" id="1677857"/>
    <lineage>
        <taxon>Bacteria</taxon>
        <taxon>Bacillati</taxon>
        <taxon>Bacillota</taxon>
        <taxon>Clostridia</taxon>
        <taxon>Eubacteriales</taxon>
        <taxon>Oscillospiraceae</taxon>
        <taxon>Acetivibrio</taxon>
    </lineage>
</organism>
<accession>A0A2K9EI45</accession>
<dbReference type="PANTHER" id="PTHR33692:SF1">
    <property type="entry name" value="RIBOSOME MATURATION FACTOR RIMM"/>
    <property type="match status" value="1"/>
</dbReference>
<keyword evidence="3 5" id="KW-0698">rRNA processing</keyword>
<evidence type="ECO:0000256" key="4">
    <source>
        <dbReference type="ARBA" id="ARBA00023186"/>
    </source>
</evidence>
<sequence length="174" mass="19898">MIKFLQIGKIVNTHGIRGELKIIPLTDDPKRFDKLKQAYISPDISGNMEKYNVEKVRYHKNFVYIKFKEITNINDAEKFKNSYVIIDRKDAVDLPEDSFFICDLIGMDVYEESGEVVGKLKDVLKTGSNDVYIVKRKKGKDILIPALKSVVKDVSIENKKMVVSLPEGLVDDEI</sequence>
<dbReference type="Gene3D" id="2.30.30.240">
    <property type="entry name" value="PRC-barrel domain"/>
    <property type="match status" value="1"/>
</dbReference>
<evidence type="ECO:0000256" key="2">
    <source>
        <dbReference type="ARBA" id="ARBA00022517"/>
    </source>
</evidence>
<dbReference type="AlphaFoldDB" id="A0A2K9EI45"/>
<dbReference type="InterPro" id="IPR011961">
    <property type="entry name" value="RimM"/>
</dbReference>
<dbReference type="Proteomes" id="UP000233534">
    <property type="component" value="Chromosome"/>
</dbReference>
<evidence type="ECO:0000256" key="3">
    <source>
        <dbReference type="ARBA" id="ARBA00022552"/>
    </source>
</evidence>
<evidence type="ECO:0000259" key="6">
    <source>
        <dbReference type="Pfam" id="PF01782"/>
    </source>
</evidence>
<dbReference type="KEGG" id="hsc:HVS_08525"/>
<comment type="domain">
    <text evidence="5">The PRC barrel domain binds ribosomal protein uS19.</text>
</comment>
<dbReference type="NCBIfam" id="TIGR02273">
    <property type="entry name" value="16S_RimM"/>
    <property type="match status" value="1"/>
</dbReference>
<keyword evidence="10" id="KW-1185">Reference proteome</keyword>
<evidence type="ECO:0000313" key="8">
    <source>
        <dbReference type="EMBL" id="AUG57613.1"/>
    </source>
</evidence>
<dbReference type="SUPFAM" id="SSF50346">
    <property type="entry name" value="PRC-barrel domain"/>
    <property type="match status" value="1"/>
</dbReference>
<feature type="domain" description="Ribosome maturation factor RimM PRC barrel" evidence="7">
    <location>
        <begin position="103"/>
        <end position="169"/>
    </location>
</feature>
<proteinExistence type="inferred from homology"/>
<dbReference type="Pfam" id="PF24986">
    <property type="entry name" value="PRC_RimM"/>
    <property type="match status" value="1"/>
</dbReference>
<dbReference type="InterPro" id="IPR011033">
    <property type="entry name" value="PRC_barrel-like_sf"/>
</dbReference>
<evidence type="ECO:0000256" key="5">
    <source>
        <dbReference type="HAMAP-Rule" id="MF_00014"/>
    </source>
</evidence>
<dbReference type="GO" id="GO:0006364">
    <property type="term" value="P:rRNA processing"/>
    <property type="evidence" value="ECO:0007669"/>
    <property type="project" value="UniProtKB-UniRule"/>
</dbReference>
<keyword evidence="4 5" id="KW-0143">Chaperone</keyword>
<dbReference type="RefSeq" id="WP_101301153.1">
    <property type="nucleotide sequence ID" value="NZ_CP025197.1"/>
</dbReference>
<evidence type="ECO:0000313" key="9">
    <source>
        <dbReference type="EMBL" id="PQQ67514.1"/>
    </source>
</evidence>
<dbReference type="OrthoDB" id="9810331at2"/>
<comment type="function">
    <text evidence="5">An accessory protein needed during the final step in the assembly of 30S ribosomal subunit, possibly for assembly of the head region. Essential for efficient processing of 16S rRNA. May be needed both before and after RbfA during the maturation of 16S rRNA. It has affinity for free ribosomal 30S subunits but not for 70S ribosomes.</text>
</comment>
<evidence type="ECO:0000313" key="10">
    <source>
        <dbReference type="Proteomes" id="UP000233534"/>
    </source>
</evidence>
<dbReference type="GO" id="GO:0042274">
    <property type="term" value="P:ribosomal small subunit biogenesis"/>
    <property type="evidence" value="ECO:0007669"/>
    <property type="project" value="UniProtKB-UniRule"/>
</dbReference>
<dbReference type="Proteomes" id="UP000239720">
    <property type="component" value="Unassembled WGS sequence"/>
</dbReference>
<gene>
    <name evidence="5 8" type="primary">rimM</name>
    <name evidence="9" type="ORF">B9R14_12660</name>
    <name evidence="8" type="ORF">HVS_08525</name>
</gene>
<dbReference type="InterPro" id="IPR056792">
    <property type="entry name" value="PRC_RimM"/>
</dbReference>
<keyword evidence="2 5" id="KW-0690">Ribosome biogenesis</keyword>
<dbReference type="HAMAP" id="MF_00014">
    <property type="entry name" value="Ribosome_mat_RimM"/>
    <property type="match status" value="1"/>
</dbReference>
<dbReference type="GO" id="GO:0005840">
    <property type="term" value="C:ribosome"/>
    <property type="evidence" value="ECO:0007669"/>
    <property type="project" value="InterPro"/>
</dbReference>
<feature type="domain" description="RimM N-terminal" evidence="6">
    <location>
        <begin position="6"/>
        <end position="89"/>
    </location>
</feature>
<dbReference type="InterPro" id="IPR009000">
    <property type="entry name" value="Transl_B-barrel_sf"/>
</dbReference>
<dbReference type="GO" id="GO:0005737">
    <property type="term" value="C:cytoplasm"/>
    <property type="evidence" value="ECO:0007669"/>
    <property type="project" value="UniProtKB-SubCell"/>
</dbReference>
<evidence type="ECO:0000256" key="1">
    <source>
        <dbReference type="ARBA" id="ARBA00022490"/>
    </source>
</evidence>
<keyword evidence="1 5" id="KW-0963">Cytoplasm</keyword>
<dbReference type="SUPFAM" id="SSF50447">
    <property type="entry name" value="Translation proteins"/>
    <property type="match status" value="1"/>
</dbReference>
<dbReference type="GO" id="GO:0043022">
    <property type="term" value="F:ribosome binding"/>
    <property type="evidence" value="ECO:0007669"/>
    <property type="project" value="InterPro"/>
</dbReference>
<evidence type="ECO:0000313" key="11">
    <source>
        <dbReference type="Proteomes" id="UP000239720"/>
    </source>
</evidence>